<dbReference type="InterPro" id="IPR000639">
    <property type="entry name" value="Epox_hydrolase-like"/>
</dbReference>
<feature type="domain" description="AB hydrolase-1" evidence="4">
    <location>
        <begin position="127"/>
        <end position="196"/>
    </location>
</feature>
<dbReference type="SUPFAM" id="SSF53474">
    <property type="entry name" value="alpha/beta-Hydrolases"/>
    <property type="match status" value="1"/>
</dbReference>
<comment type="similarity">
    <text evidence="1">Belongs to the peptidase S33 family.</text>
</comment>
<feature type="domain" description="Epoxide hydrolase N-terminal" evidence="5">
    <location>
        <begin position="5"/>
        <end position="116"/>
    </location>
</feature>
<dbReference type="GO" id="GO:0097176">
    <property type="term" value="P:epoxide metabolic process"/>
    <property type="evidence" value="ECO:0007669"/>
    <property type="project" value="TreeGrafter"/>
</dbReference>
<protein>
    <submittedName>
        <fullName evidence="6">Alpha/Beta hydrolase protein</fullName>
    </submittedName>
</protein>
<reference evidence="6" key="1">
    <citation type="submission" date="2023-06" db="EMBL/GenBank/DDBJ databases">
        <title>Genome-scale phylogeny and comparative genomics of the fungal order Sordariales.</title>
        <authorList>
            <consortium name="Lawrence Berkeley National Laboratory"/>
            <person name="Hensen N."/>
            <person name="Bonometti L."/>
            <person name="Westerberg I."/>
            <person name="Brannstrom I.O."/>
            <person name="Guillou S."/>
            <person name="Cros-Aarteil S."/>
            <person name="Calhoun S."/>
            <person name="Haridas S."/>
            <person name="Kuo A."/>
            <person name="Mondo S."/>
            <person name="Pangilinan J."/>
            <person name="Riley R."/>
            <person name="Labutti K."/>
            <person name="Andreopoulos B."/>
            <person name="Lipzen A."/>
            <person name="Chen C."/>
            <person name="Yanf M."/>
            <person name="Daum C."/>
            <person name="Ng V."/>
            <person name="Clum A."/>
            <person name="Steindorff A."/>
            <person name="Ohm R."/>
            <person name="Martin F."/>
            <person name="Silar P."/>
            <person name="Natvig D."/>
            <person name="Lalanne C."/>
            <person name="Gautier V."/>
            <person name="Ament-Velasquez S.L."/>
            <person name="Kruys A."/>
            <person name="Hutchinson M.I."/>
            <person name="Powell A.J."/>
            <person name="Barry K."/>
            <person name="Miller A.N."/>
            <person name="Grigoriev I.V."/>
            <person name="Debuchy R."/>
            <person name="Gladieux P."/>
            <person name="Thoren M.H."/>
            <person name="Johannesson H."/>
        </authorList>
    </citation>
    <scope>NUCLEOTIDE SEQUENCE</scope>
    <source>
        <strain evidence="6">CBS 606.72</strain>
    </source>
</reference>
<dbReference type="EMBL" id="JAULSU010000004">
    <property type="protein sequence ID" value="KAK0619761.1"/>
    <property type="molecule type" value="Genomic_DNA"/>
</dbReference>
<organism evidence="6 7">
    <name type="scientific">Immersiella caudata</name>
    <dbReference type="NCBI Taxonomy" id="314043"/>
    <lineage>
        <taxon>Eukaryota</taxon>
        <taxon>Fungi</taxon>
        <taxon>Dikarya</taxon>
        <taxon>Ascomycota</taxon>
        <taxon>Pezizomycotina</taxon>
        <taxon>Sordariomycetes</taxon>
        <taxon>Sordariomycetidae</taxon>
        <taxon>Sordariales</taxon>
        <taxon>Lasiosphaeriaceae</taxon>
        <taxon>Immersiella</taxon>
    </lineage>
</organism>
<dbReference type="InterPro" id="IPR016292">
    <property type="entry name" value="Epoxide_hydrolase"/>
</dbReference>
<dbReference type="PANTHER" id="PTHR21661">
    <property type="entry name" value="EPOXIDE HYDROLASE 1-RELATED"/>
    <property type="match status" value="1"/>
</dbReference>
<dbReference type="AlphaFoldDB" id="A0AA40BZH0"/>
<dbReference type="Pfam" id="PF06441">
    <property type="entry name" value="EHN"/>
    <property type="match status" value="1"/>
</dbReference>
<gene>
    <name evidence="6" type="ORF">B0T14DRAFT_554908</name>
</gene>
<accession>A0AA40BZH0</accession>
<dbReference type="Pfam" id="PF00561">
    <property type="entry name" value="Abhydrolase_1"/>
    <property type="match status" value="1"/>
</dbReference>
<dbReference type="InterPro" id="IPR010497">
    <property type="entry name" value="Epoxide_hydro_N"/>
</dbReference>
<dbReference type="Gene3D" id="3.40.50.1820">
    <property type="entry name" value="alpha/beta hydrolase"/>
    <property type="match status" value="1"/>
</dbReference>
<evidence type="ECO:0000256" key="1">
    <source>
        <dbReference type="ARBA" id="ARBA00010088"/>
    </source>
</evidence>
<comment type="caution">
    <text evidence="6">The sequence shown here is derived from an EMBL/GenBank/DDBJ whole genome shotgun (WGS) entry which is preliminary data.</text>
</comment>
<evidence type="ECO:0000256" key="3">
    <source>
        <dbReference type="ARBA" id="ARBA00022801"/>
    </source>
</evidence>
<dbReference type="InterPro" id="IPR029058">
    <property type="entry name" value="AB_hydrolase_fold"/>
</dbReference>
<dbReference type="PIRSF" id="PIRSF001112">
    <property type="entry name" value="Epoxide_hydrolase"/>
    <property type="match status" value="1"/>
</dbReference>
<evidence type="ECO:0000313" key="6">
    <source>
        <dbReference type="EMBL" id="KAK0619761.1"/>
    </source>
</evidence>
<name>A0AA40BZH0_9PEZI</name>
<evidence type="ECO:0000256" key="2">
    <source>
        <dbReference type="ARBA" id="ARBA00022797"/>
    </source>
</evidence>
<evidence type="ECO:0000259" key="4">
    <source>
        <dbReference type="Pfam" id="PF00561"/>
    </source>
</evidence>
<dbReference type="Proteomes" id="UP001175000">
    <property type="component" value="Unassembled WGS sequence"/>
</dbReference>
<dbReference type="InterPro" id="IPR000073">
    <property type="entry name" value="AB_hydrolase_1"/>
</dbReference>
<keyword evidence="7" id="KW-1185">Reference proteome</keyword>
<proteinExistence type="inferred from homology"/>
<dbReference type="GO" id="GO:0004301">
    <property type="term" value="F:epoxide hydrolase activity"/>
    <property type="evidence" value="ECO:0007669"/>
    <property type="project" value="TreeGrafter"/>
</dbReference>
<keyword evidence="3 6" id="KW-0378">Hydrolase</keyword>
<sequence length="391" mass="43472">MNASIRPFHISIADAKLDGLKVKLSHTTFADDVPMSNGWEFGPPLSDLKRLISYWREGFDWRAQEANINRLPHFTTPISVDGFGELNIHFIHKTSSREGVSLFCFATDTRPSSLLEVTNILPLLTNPKDSDGPSFHVVAPSLPNFGFSDAATKPGFGIAWYAECLHKLMLKLGYKEYVTQGRDWGYAITRTMGFDYAQHCIASHLNYIRANAPTPKQPLLYLQYLLPRTKTENAGLARMEWFMNQGLGYNIEQTTRPATIGAALAGSPMDDEILSWVSLYWLATAGPAASAGIYYEAQNTVPHPRHDERMFQYNPHVKLGLSYFLMGLLVFPPCYGRTLGPVVLEKVHTEGGHFAAYEKPELLVADLRAMFGRGGGAKDIAGRWKPAAATT</sequence>
<dbReference type="PRINTS" id="PR00412">
    <property type="entry name" value="EPOXHYDRLASE"/>
</dbReference>
<dbReference type="PANTHER" id="PTHR21661:SF35">
    <property type="entry name" value="EPOXIDE HYDROLASE"/>
    <property type="match status" value="1"/>
</dbReference>
<keyword evidence="2" id="KW-0058">Aromatic hydrocarbons catabolism</keyword>
<evidence type="ECO:0000313" key="7">
    <source>
        <dbReference type="Proteomes" id="UP001175000"/>
    </source>
</evidence>
<evidence type="ECO:0000259" key="5">
    <source>
        <dbReference type="Pfam" id="PF06441"/>
    </source>
</evidence>